<keyword evidence="3" id="KW-1185">Reference proteome</keyword>
<dbReference type="Proteomes" id="UP000249363">
    <property type="component" value="Unassembled WGS sequence"/>
</dbReference>
<protein>
    <submittedName>
        <fullName evidence="2">Uncharacterized protein</fullName>
    </submittedName>
</protein>
<dbReference type="GeneID" id="63793570"/>
<feature type="compositionally biased region" description="Polar residues" evidence="1">
    <location>
        <begin position="135"/>
        <end position="144"/>
    </location>
</feature>
<proteinExistence type="predicted"/>
<evidence type="ECO:0000313" key="2">
    <source>
        <dbReference type="EMBL" id="RAO68342.1"/>
    </source>
</evidence>
<dbReference type="EMBL" id="MIKG01000007">
    <property type="protein sequence ID" value="RAO68342.1"/>
    <property type="molecule type" value="Genomic_DNA"/>
</dbReference>
<gene>
    <name evidence="2" type="ORF">BHQ10_004354</name>
</gene>
<comment type="caution">
    <text evidence="2">The sequence shown here is derived from an EMBL/GenBank/DDBJ whole genome shotgun (WGS) entry which is preliminary data.</text>
</comment>
<feature type="region of interest" description="Disordered" evidence="1">
    <location>
        <begin position="129"/>
        <end position="186"/>
    </location>
</feature>
<sequence>METRKSSSPDTVLGPEEVEAFSKAKDKLFITLYRKRATYFKRWLRVTDRYFTALEEHDRTIENIQRNFIDDVIDKYAMRIEHRKERFKNKFRHAVSDDGKTLPFLNGMDLLIWPKNRAHREELIEKENEYHQKNQKINPDTQMQKKPVSEGTPLDGNAAVQAQGGSEDWERQAEESDTGSVSSMEP</sequence>
<name>A0A364KXR0_TALAM</name>
<organism evidence="2 3">
    <name type="scientific">Talaromyces amestolkiae</name>
    <dbReference type="NCBI Taxonomy" id="1196081"/>
    <lineage>
        <taxon>Eukaryota</taxon>
        <taxon>Fungi</taxon>
        <taxon>Dikarya</taxon>
        <taxon>Ascomycota</taxon>
        <taxon>Pezizomycotina</taxon>
        <taxon>Eurotiomycetes</taxon>
        <taxon>Eurotiomycetidae</taxon>
        <taxon>Eurotiales</taxon>
        <taxon>Trichocomaceae</taxon>
        <taxon>Talaromyces</taxon>
        <taxon>Talaromyces sect. Talaromyces</taxon>
    </lineage>
</organism>
<reference evidence="2 3" key="1">
    <citation type="journal article" date="2017" name="Biotechnol. Biofuels">
        <title>Differential beta-glucosidase expression as a function of carbon source availability in Talaromyces amestolkiae: a genomic and proteomic approach.</title>
        <authorList>
            <person name="de Eugenio L.I."/>
            <person name="Mendez-Liter J.A."/>
            <person name="Nieto-Dominguez M."/>
            <person name="Alonso L."/>
            <person name="Gil-Munoz J."/>
            <person name="Barriuso J."/>
            <person name="Prieto A."/>
            <person name="Martinez M.J."/>
        </authorList>
    </citation>
    <scope>NUCLEOTIDE SEQUENCE [LARGE SCALE GENOMIC DNA]</scope>
    <source>
        <strain evidence="2 3">CIB</strain>
    </source>
</reference>
<accession>A0A364KXR0</accession>
<dbReference type="AlphaFoldDB" id="A0A364KXR0"/>
<dbReference type="OrthoDB" id="10424031at2759"/>
<evidence type="ECO:0000256" key="1">
    <source>
        <dbReference type="SAM" id="MobiDB-lite"/>
    </source>
</evidence>
<dbReference type="RefSeq" id="XP_040732858.1">
    <property type="nucleotide sequence ID" value="XM_040876711.1"/>
</dbReference>
<evidence type="ECO:0000313" key="3">
    <source>
        <dbReference type="Proteomes" id="UP000249363"/>
    </source>
</evidence>